<reference evidence="5 6" key="1">
    <citation type="submission" date="2017-02" db="EMBL/GenBank/DDBJ databases">
        <authorList>
            <person name="Peterson S.W."/>
        </authorList>
    </citation>
    <scope>NUCLEOTIDE SEQUENCE [LARGE SCALE GENOMIC DNA]</scope>
    <source>
        <strain evidence="5 6">DSM 24412</strain>
    </source>
</reference>
<evidence type="ECO:0000313" key="5">
    <source>
        <dbReference type="EMBL" id="SKB45804.1"/>
    </source>
</evidence>
<dbReference type="KEGG" id="asx:CDL62_11425"/>
<evidence type="ECO:0000313" key="6">
    <source>
        <dbReference type="Proteomes" id="UP000191055"/>
    </source>
</evidence>
<dbReference type="EMBL" id="FUYV01000002">
    <property type="protein sequence ID" value="SKB45804.1"/>
    <property type="molecule type" value="Genomic_DNA"/>
</dbReference>
<dbReference type="SMART" id="SM00354">
    <property type="entry name" value="HTH_LACI"/>
    <property type="match status" value="1"/>
</dbReference>
<dbReference type="Gene3D" id="1.10.260.40">
    <property type="entry name" value="lambda repressor-like DNA-binding domains"/>
    <property type="match status" value="1"/>
</dbReference>
<proteinExistence type="predicted"/>
<dbReference type="CDD" id="cd06267">
    <property type="entry name" value="PBP1_LacI_sugar_binding-like"/>
    <property type="match status" value="1"/>
</dbReference>
<dbReference type="STRING" id="889453.SAMN03080601_00499"/>
<name>A0A1T5BES6_9BACT</name>
<sequence length="336" mass="37809">MKPSHITIKDIARILGVSPSTVSRALKDHPDISEETRNLVKTFAEKVKYRPNALALSLRKQKTNTLGLIIPEIVHHFFSSVISGMEDLAYGEGYHMMICQSNENYYREVINTQALLDHRVDGLLVSISKTTKEFNHLQTAIDNGTPVVFFDRICDEIETDRVITDDFEGARVATEHLIECGCKKILHLAAPKHLLIGKKRYEGYCHALKSHNIEIKEEFTLKCDTREEVLTMRQHLLDIAPEIDGVFAVNDSTAIAIMQVLQQNGYKIPDQIKVIGFGDGPNATIASPPLSTVEQKGYEMGREAVRMLIQRLENPTAPINYQTKIITPTLKKRSST</sequence>
<dbReference type="InterPro" id="IPR010982">
    <property type="entry name" value="Lambda_DNA-bd_dom_sf"/>
</dbReference>
<dbReference type="InterPro" id="IPR028082">
    <property type="entry name" value="Peripla_BP_I"/>
</dbReference>
<dbReference type="GO" id="GO:0003700">
    <property type="term" value="F:DNA-binding transcription factor activity"/>
    <property type="evidence" value="ECO:0007669"/>
    <property type="project" value="TreeGrafter"/>
</dbReference>
<keyword evidence="2" id="KW-0238">DNA-binding</keyword>
<evidence type="ECO:0000256" key="3">
    <source>
        <dbReference type="ARBA" id="ARBA00023163"/>
    </source>
</evidence>
<evidence type="ECO:0000256" key="1">
    <source>
        <dbReference type="ARBA" id="ARBA00023015"/>
    </source>
</evidence>
<dbReference type="Pfam" id="PF00532">
    <property type="entry name" value="Peripla_BP_1"/>
    <property type="match status" value="1"/>
</dbReference>
<gene>
    <name evidence="5" type="ORF">SAMN03080601_00499</name>
</gene>
<keyword evidence="6" id="KW-1185">Reference proteome</keyword>
<dbReference type="PANTHER" id="PTHR30146:SF109">
    <property type="entry name" value="HTH-TYPE TRANSCRIPTIONAL REGULATOR GALS"/>
    <property type="match status" value="1"/>
</dbReference>
<dbReference type="OrthoDB" id="9803256at2"/>
<keyword evidence="1" id="KW-0805">Transcription regulation</keyword>
<dbReference type="InterPro" id="IPR000843">
    <property type="entry name" value="HTH_LacI"/>
</dbReference>
<keyword evidence="3" id="KW-0804">Transcription</keyword>
<dbReference type="PROSITE" id="PS50932">
    <property type="entry name" value="HTH_LACI_2"/>
    <property type="match status" value="1"/>
</dbReference>
<dbReference type="Gene3D" id="3.40.50.2300">
    <property type="match status" value="2"/>
</dbReference>
<dbReference type="SUPFAM" id="SSF53822">
    <property type="entry name" value="Periplasmic binding protein-like I"/>
    <property type="match status" value="1"/>
</dbReference>
<dbReference type="GO" id="GO:0000976">
    <property type="term" value="F:transcription cis-regulatory region binding"/>
    <property type="evidence" value="ECO:0007669"/>
    <property type="project" value="TreeGrafter"/>
</dbReference>
<dbReference type="Proteomes" id="UP000191055">
    <property type="component" value="Unassembled WGS sequence"/>
</dbReference>
<organism evidence="5 6">
    <name type="scientific">Alkalitalea saponilacus</name>
    <dbReference type="NCBI Taxonomy" id="889453"/>
    <lineage>
        <taxon>Bacteria</taxon>
        <taxon>Pseudomonadati</taxon>
        <taxon>Bacteroidota</taxon>
        <taxon>Bacteroidia</taxon>
        <taxon>Marinilabiliales</taxon>
        <taxon>Marinilabiliaceae</taxon>
        <taxon>Alkalitalea</taxon>
    </lineage>
</organism>
<dbReference type="SUPFAM" id="SSF47413">
    <property type="entry name" value="lambda repressor-like DNA-binding domains"/>
    <property type="match status" value="1"/>
</dbReference>
<protein>
    <submittedName>
        <fullName evidence="5">Transcriptional regulator, LacI family</fullName>
    </submittedName>
</protein>
<feature type="domain" description="HTH lacI-type" evidence="4">
    <location>
        <begin position="6"/>
        <end position="60"/>
    </location>
</feature>
<dbReference type="RefSeq" id="WP_079556295.1">
    <property type="nucleotide sequence ID" value="NZ_CP021904.1"/>
</dbReference>
<dbReference type="Pfam" id="PF00356">
    <property type="entry name" value="LacI"/>
    <property type="match status" value="1"/>
</dbReference>
<accession>A0A1T5BES6</accession>
<dbReference type="InterPro" id="IPR001761">
    <property type="entry name" value="Peripla_BP/Lac1_sug-bd_dom"/>
</dbReference>
<dbReference type="CDD" id="cd01392">
    <property type="entry name" value="HTH_LacI"/>
    <property type="match status" value="1"/>
</dbReference>
<dbReference type="AlphaFoldDB" id="A0A1T5BES6"/>
<evidence type="ECO:0000259" key="4">
    <source>
        <dbReference type="PROSITE" id="PS50932"/>
    </source>
</evidence>
<evidence type="ECO:0000256" key="2">
    <source>
        <dbReference type="ARBA" id="ARBA00023125"/>
    </source>
</evidence>
<dbReference type="PANTHER" id="PTHR30146">
    <property type="entry name" value="LACI-RELATED TRANSCRIPTIONAL REPRESSOR"/>
    <property type="match status" value="1"/>
</dbReference>